<feature type="transmembrane region" description="Helical" evidence="5">
    <location>
        <begin position="359"/>
        <end position="377"/>
    </location>
</feature>
<dbReference type="Pfam" id="PF07690">
    <property type="entry name" value="MFS_1"/>
    <property type="match status" value="1"/>
</dbReference>
<comment type="subcellular location">
    <subcellularLocation>
        <location evidence="1">Membrane</location>
        <topology evidence="1">Multi-pass membrane protein</topology>
    </subcellularLocation>
</comment>
<proteinExistence type="predicted"/>
<dbReference type="Proteomes" id="UP001549920">
    <property type="component" value="Unassembled WGS sequence"/>
</dbReference>
<dbReference type="InterPro" id="IPR036259">
    <property type="entry name" value="MFS_trans_sf"/>
</dbReference>
<reference evidence="7 8" key="1">
    <citation type="submission" date="2024-06" db="EMBL/GenBank/DDBJ databases">
        <title>A chromosome-level genome assembly of beet webworm, Loxostege sticticalis.</title>
        <authorList>
            <person name="Zhang Y."/>
        </authorList>
    </citation>
    <scope>NUCLEOTIDE SEQUENCE [LARGE SCALE GENOMIC DNA]</scope>
    <source>
        <strain evidence="7">AQ026</strain>
        <tissue evidence="7">Whole body</tissue>
    </source>
</reference>
<dbReference type="InterPro" id="IPR020846">
    <property type="entry name" value="MFS_dom"/>
</dbReference>
<keyword evidence="4 5" id="KW-0472">Membrane</keyword>
<feature type="domain" description="Major facilitator superfamily (MFS) profile" evidence="6">
    <location>
        <begin position="88"/>
        <end position="500"/>
    </location>
</feature>
<evidence type="ECO:0000313" key="7">
    <source>
        <dbReference type="EMBL" id="KAL0883581.1"/>
    </source>
</evidence>
<evidence type="ECO:0000256" key="3">
    <source>
        <dbReference type="ARBA" id="ARBA00022989"/>
    </source>
</evidence>
<keyword evidence="8" id="KW-1185">Reference proteome</keyword>
<feature type="transmembrane region" description="Helical" evidence="5">
    <location>
        <begin position="134"/>
        <end position="150"/>
    </location>
</feature>
<feature type="transmembrane region" description="Helical" evidence="5">
    <location>
        <begin position="389"/>
        <end position="406"/>
    </location>
</feature>
<gene>
    <name evidence="7" type="ORF">ABMA27_015732</name>
</gene>
<feature type="transmembrane region" description="Helical" evidence="5">
    <location>
        <begin position="221"/>
        <end position="242"/>
    </location>
</feature>
<dbReference type="PROSITE" id="PS50850">
    <property type="entry name" value="MFS"/>
    <property type="match status" value="1"/>
</dbReference>
<evidence type="ECO:0000259" key="6">
    <source>
        <dbReference type="PROSITE" id="PS50850"/>
    </source>
</evidence>
<dbReference type="SUPFAM" id="SSF103473">
    <property type="entry name" value="MFS general substrate transporter"/>
    <property type="match status" value="1"/>
</dbReference>
<dbReference type="EMBL" id="JBEUOH010000008">
    <property type="protein sequence ID" value="KAL0883581.1"/>
    <property type="molecule type" value="Genomic_DNA"/>
</dbReference>
<sequence>MESRSKSIHLDDILQKFGPLSRYQMKMILLIGFAYFSNGMHCINYIFVAEESPYRCKIDKCESENHRFEAPWYNITSPADYRNCYKYGSTDNNSDCSEFGFDSEIIEPCTDWIYEDKTSFVAEFQLGCQEWKRTFVGTVHSMGLMIGLLFQGQLSDRIGRKATIIIGGIAAAIFGIAKSFANTYLLYISLELLETALGDNFSPAFIMSVELVHNDRRLEQQIFLSVTFALGLITTAAVAYLLSYWRHFVLVIYAPSLLFLLYIFVMDESVRWLLSKGKKKKATQILLKMVQNNGLDLNGQDLNNIQCEQIGAKSSPLRETLRSKVVLERFFICLIWWITCTFVGYGMMVNVVSLAGNKYINFMLMSLVDIPATFAMVYTLRRFQRKKPLFVSFMSAGILCLIQPFVPKRYVWLSTGLYLLGRFVTTFTFTTVYMYTSELFPTYTRNSMHALCSSIGRVGSILAPMTPLLTQYMESLPTLLIGGISLVAGLTTLLVPDLADEPLPDNVRQAENLGNNQLQLYSVGEEKIPRNCKNFE</sequence>
<keyword evidence="3 5" id="KW-1133">Transmembrane helix</keyword>
<dbReference type="PANTHER" id="PTHR24064">
    <property type="entry name" value="SOLUTE CARRIER FAMILY 22 MEMBER"/>
    <property type="match status" value="1"/>
</dbReference>
<evidence type="ECO:0000256" key="2">
    <source>
        <dbReference type="ARBA" id="ARBA00022692"/>
    </source>
</evidence>
<evidence type="ECO:0000313" key="8">
    <source>
        <dbReference type="Proteomes" id="UP001549920"/>
    </source>
</evidence>
<feature type="transmembrane region" description="Helical" evidence="5">
    <location>
        <begin position="27"/>
        <end position="47"/>
    </location>
</feature>
<evidence type="ECO:0000256" key="4">
    <source>
        <dbReference type="ARBA" id="ARBA00023136"/>
    </source>
</evidence>
<evidence type="ECO:0000256" key="5">
    <source>
        <dbReference type="SAM" id="Phobius"/>
    </source>
</evidence>
<feature type="transmembrane region" description="Helical" evidence="5">
    <location>
        <begin position="412"/>
        <end position="436"/>
    </location>
</feature>
<organism evidence="7 8">
    <name type="scientific">Loxostege sticticalis</name>
    <name type="common">Beet webworm moth</name>
    <dbReference type="NCBI Taxonomy" id="481309"/>
    <lineage>
        <taxon>Eukaryota</taxon>
        <taxon>Metazoa</taxon>
        <taxon>Ecdysozoa</taxon>
        <taxon>Arthropoda</taxon>
        <taxon>Hexapoda</taxon>
        <taxon>Insecta</taxon>
        <taxon>Pterygota</taxon>
        <taxon>Neoptera</taxon>
        <taxon>Endopterygota</taxon>
        <taxon>Lepidoptera</taxon>
        <taxon>Glossata</taxon>
        <taxon>Ditrysia</taxon>
        <taxon>Pyraloidea</taxon>
        <taxon>Crambidae</taxon>
        <taxon>Pyraustinae</taxon>
        <taxon>Loxostege</taxon>
    </lineage>
</organism>
<dbReference type="Gene3D" id="1.20.1250.20">
    <property type="entry name" value="MFS general substrate transporter like domains"/>
    <property type="match status" value="1"/>
</dbReference>
<feature type="transmembrane region" description="Helical" evidence="5">
    <location>
        <begin position="248"/>
        <end position="266"/>
    </location>
</feature>
<evidence type="ECO:0000256" key="1">
    <source>
        <dbReference type="ARBA" id="ARBA00004141"/>
    </source>
</evidence>
<dbReference type="InterPro" id="IPR011701">
    <property type="entry name" value="MFS"/>
</dbReference>
<keyword evidence="2 5" id="KW-0812">Transmembrane</keyword>
<accession>A0ABR3I461</accession>
<protein>
    <recommendedName>
        <fullName evidence="6">Major facilitator superfamily (MFS) profile domain-containing protein</fullName>
    </recommendedName>
</protein>
<feature type="transmembrane region" description="Helical" evidence="5">
    <location>
        <begin position="162"/>
        <end position="181"/>
    </location>
</feature>
<name>A0ABR3I461_LOXSC</name>
<comment type="caution">
    <text evidence="7">The sequence shown here is derived from an EMBL/GenBank/DDBJ whole genome shotgun (WGS) entry which is preliminary data.</text>
</comment>
<feature type="transmembrane region" description="Helical" evidence="5">
    <location>
        <begin position="326"/>
        <end position="347"/>
    </location>
</feature>